<dbReference type="RefSeq" id="XP_001211819.1">
    <property type="nucleotide sequence ID" value="XM_001211819.1"/>
</dbReference>
<feature type="region of interest" description="Disordered" evidence="1">
    <location>
        <begin position="1"/>
        <end position="77"/>
    </location>
</feature>
<proteinExistence type="predicted"/>
<gene>
    <name evidence="2" type="ORF">ATEG_02641</name>
</gene>
<dbReference type="AlphaFoldDB" id="Q0CUJ3"/>
<feature type="region of interest" description="Disordered" evidence="1">
    <location>
        <begin position="563"/>
        <end position="590"/>
    </location>
</feature>
<dbReference type="SUPFAM" id="SSF53927">
    <property type="entry name" value="Cytidine deaminase-like"/>
    <property type="match status" value="1"/>
</dbReference>
<dbReference type="GeneID" id="4316810"/>
<dbReference type="STRING" id="341663.Q0CUJ3"/>
<dbReference type="CDD" id="cd20558">
    <property type="entry name" value="CYCLIN_ScPCL7-like"/>
    <property type="match status" value="1"/>
</dbReference>
<feature type="compositionally biased region" description="Polar residues" evidence="1">
    <location>
        <begin position="45"/>
        <end position="59"/>
    </location>
</feature>
<feature type="compositionally biased region" description="Polar residues" evidence="1">
    <location>
        <begin position="13"/>
        <end position="26"/>
    </location>
</feature>
<protein>
    <submittedName>
        <fullName evidence="2">Uncharacterized protein</fullName>
    </submittedName>
</protein>
<dbReference type="InterPro" id="IPR013922">
    <property type="entry name" value="Cyclin_PHO80-like"/>
</dbReference>
<dbReference type="GO" id="GO:0006139">
    <property type="term" value="P:nucleobase-containing compound metabolic process"/>
    <property type="evidence" value="ECO:0007669"/>
    <property type="project" value="UniProtKB-ARBA"/>
</dbReference>
<dbReference type="InterPro" id="IPR036915">
    <property type="entry name" value="Cyclin-like_sf"/>
</dbReference>
<dbReference type="GO" id="GO:0003824">
    <property type="term" value="F:catalytic activity"/>
    <property type="evidence" value="ECO:0007669"/>
    <property type="project" value="InterPro"/>
</dbReference>
<dbReference type="GO" id="GO:0000307">
    <property type="term" value="C:cyclin-dependent protein kinase holoenzyme complex"/>
    <property type="evidence" value="ECO:0007669"/>
    <property type="project" value="TreeGrafter"/>
</dbReference>
<reference evidence="3" key="1">
    <citation type="submission" date="2005-09" db="EMBL/GenBank/DDBJ databases">
        <title>Annotation of the Aspergillus terreus NIH2624 genome.</title>
        <authorList>
            <person name="Birren B.W."/>
            <person name="Lander E.S."/>
            <person name="Galagan J.E."/>
            <person name="Nusbaum C."/>
            <person name="Devon K."/>
            <person name="Henn M."/>
            <person name="Ma L.-J."/>
            <person name="Jaffe D.B."/>
            <person name="Butler J."/>
            <person name="Alvarez P."/>
            <person name="Gnerre S."/>
            <person name="Grabherr M."/>
            <person name="Kleber M."/>
            <person name="Mauceli E.W."/>
            <person name="Brockman W."/>
            <person name="Rounsley S."/>
            <person name="Young S.K."/>
            <person name="LaButti K."/>
            <person name="Pushparaj V."/>
            <person name="DeCaprio D."/>
            <person name="Crawford M."/>
            <person name="Koehrsen M."/>
            <person name="Engels R."/>
            <person name="Montgomery P."/>
            <person name="Pearson M."/>
            <person name="Howarth C."/>
            <person name="Larson L."/>
            <person name="Luoma S."/>
            <person name="White J."/>
            <person name="Alvarado L."/>
            <person name="Kodira C.D."/>
            <person name="Zeng Q."/>
            <person name="Oleary S."/>
            <person name="Yandava C."/>
            <person name="Denning D.W."/>
            <person name="Nierman W.C."/>
            <person name="Milne T."/>
            <person name="Madden K."/>
        </authorList>
    </citation>
    <scope>NUCLEOTIDE SEQUENCE [LARGE SCALE GENOMIC DNA]</scope>
    <source>
        <strain evidence="3">NIH 2624 / FGSC A1156</strain>
    </source>
</reference>
<name>Q0CUJ3_ASPTN</name>
<dbReference type="SUPFAM" id="SSF47954">
    <property type="entry name" value="Cyclin-like"/>
    <property type="match status" value="1"/>
</dbReference>
<dbReference type="PANTHER" id="PTHR15615">
    <property type="match status" value="1"/>
</dbReference>
<dbReference type="GO" id="GO:0019901">
    <property type="term" value="F:protein kinase binding"/>
    <property type="evidence" value="ECO:0007669"/>
    <property type="project" value="InterPro"/>
</dbReference>
<evidence type="ECO:0000256" key="1">
    <source>
        <dbReference type="SAM" id="MobiDB-lite"/>
    </source>
</evidence>
<dbReference type="Gene3D" id="3.40.140.10">
    <property type="entry name" value="Cytidine Deaminase, domain 2"/>
    <property type="match status" value="1"/>
</dbReference>
<accession>Q0CUJ3</accession>
<dbReference type="GO" id="GO:0005634">
    <property type="term" value="C:nucleus"/>
    <property type="evidence" value="ECO:0007669"/>
    <property type="project" value="TreeGrafter"/>
</dbReference>
<dbReference type="Pfam" id="PF08613">
    <property type="entry name" value="Cyclin"/>
    <property type="match status" value="1"/>
</dbReference>
<dbReference type="InterPro" id="IPR016193">
    <property type="entry name" value="Cytidine_deaminase-like"/>
</dbReference>
<dbReference type="HOGENOM" id="CLU_024580_0_0_1"/>
<organism evidence="2 3">
    <name type="scientific">Aspergillus terreus (strain NIH 2624 / FGSC A1156)</name>
    <dbReference type="NCBI Taxonomy" id="341663"/>
    <lineage>
        <taxon>Eukaryota</taxon>
        <taxon>Fungi</taxon>
        <taxon>Dikarya</taxon>
        <taxon>Ascomycota</taxon>
        <taxon>Pezizomycotina</taxon>
        <taxon>Eurotiomycetes</taxon>
        <taxon>Eurotiomycetidae</taxon>
        <taxon>Eurotiales</taxon>
        <taxon>Aspergillaceae</taxon>
        <taxon>Aspergillus</taxon>
        <taxon>Aspergillus subgen. Circumdati</taxon>
    </lineage>
</organism>
<dbReference type="Gene3D" id="1.10.472.10">
    <property type="entry name" value="Cyclin-like"/>
    <property type="match status" value="1"/>
</dbReference>
<sequence length="701" mass="76470">MSAGLTSSGGGSNTAAAVSSTDSTIVQAPAPPMPAPTSASGASSNKRNSPNDAATTGGLSQALGHDGSTPKRLRSNNPSVKVLPAQYELADPRDLVVLISSMLMELIRYNDKIPLNQGRLTRFHSRTPPRISVQDYLQRLTTHATLSPPILLSMVYYIDRLCALYPAFTVSSLTIHRFLIASATVASKGLSDSFWTNKTYARVGGISMAELALLELEFLFRVEWRIVPQPEVLVDYYQSLVERCEGYEIEREALDSTFPRDPSHPLSHLRRFAKYPQLPPDVRAVLVPDDRTPSPQTIFALIPPPLPDRDALQSILTPFAPAPTDSANASHEPTTQDKEQPSTNTNDATKIPLHTIPVPLQPPLNQSQAEKWTSTIWPVVYNPAAPRATIAPPPQILTRVHDSLKPRAGMYLALARRVAREAEQSGCGRRVGAVVVDPAIEARLEAAAESGSEGEGLRWTEAIVAVAGDARYARREGGAMSTAEVRLGAGPNPAARTYNADEEGGPELHALMRAVELVASRRRGEKLETLRVSPLEGYFLALTDGTVREGEEEDTVPPEKCLKNEEGRAVATQRADGEGEGSSTPRIRSRSEGGYLCTDLDVYVSREPCLCCSMGMLLSRFRAVVFPRRGRMVTGGLASAPVVVPVADGDESDTVEESGQPERLYYGLHWRKELNWRALGFEYIEEGEDEERAYDEVSYHA</sequence>
<evidence type="ECO:0000313" key="3">
    <source>
        <dbReference type="Proteomes" id="UP000007963"/>
    </source>
</evidence>
<dbReference type="eggNOG" id="KOG1674">
    <property type="taxonomic scope" value="Eukaryota"/>
</dbReference>
<dbReference type="PANTHER" id="PTHR15615:SF117">
    <property type="entry name" value="PHO85 CYCLIN PHO80"/>
    <property type="match status" value="1"/>
</dbReference>
<dbReference type="OMA" id="PIHRITI"/>
<feature type="region of interest" description="Disordered" evidence="1">
    <location>
        <begin position="319"/>
        <end position="347"/>
    </location>
</feature>
<evidence type="ECO:0000313" key="2">
    <source>
        <dbReference type="EMBL" id="EAU37603.1"/>
    </source>
</evidence>
<dbReference type="OrthoDB" id="3180714at2759"/>
<dbReference type="VEuPathDB" id="FungiDB:ATEG_02641"/>
<dbReference type="Proteomes" id="UP000007963">
    <property type="component" value="Unassembled WGS sequence"/>
</dbReference>
<dbReference type="eggNOG" id="KOG2771">
    <property type="taxonomic scope" value="Eukaryota"/>
</dbReference>
<dbReference type="GO" id="GO:0016538">
    <property type="term" value="F:cyclin-dependent protein serine/threonine kinase regulator activity"/>
    <property type="evidence" value="ECO:0007669"/>
    <property type="project" value="TreeGrafter"/>
</dbReference>
<dbReference type="EMBL" id="CH476596">
    <property type="protein sequence ID" value="EAU37603.1"/>
    <property type="molecule type" value="Genomic_DNA"/>
</dbReference>